<dbReference type="EMBL" id="JBHTKX010000004">
    <property type="protein sequence ID" value="MFD1130586.1"/>
    <property type="molecule type" value="Genomic_DNA"/>
</dbReference>
<evidence type="ECO:0000313" key="1">
    <source>
        <dbReference type="EMBL" id="MFD1130586.1"/>
    </source>
</evidence>
<sequence>MEGDVETLNTDAKYLFVTKYDEATQIHRVVSVECIILLETPEEEKKVKEGFIIAAQNQVEPNYAGKE</sequence>
<keyword evidence="2" id="KW-1185">Reference proteome</keyword>
<name>A0ABW3Q5B8_9BACL</name>
<accession>A0ABW3Q5B8</accession>
<dbReference type="Proteomes" id="UP001597169">
    <property type="component" value="Unassembled WGS sequence"/>
</dbReference>
<gene>
    <name evidence="1" type="ORF">ACFQ3J_20790</name>
</gene>
<protein>
    <submittedName>
        <fullName evidence="1">Uncharacterized protein</fullName>
    </submittedName>
</protein>
<evidence type="ECO:0000313" key="2">
    <source>
        <dbReference type="Proteomes" id="UP001597169"/>
    </source>
</evidence>
<reference evidence="2" key="1">
    <citation type="journal article" date="2019" name="Int. J. Syst. Evol. Microbiol.">
        <title>The Global Catalogue of Microorganisms (GCM) 10K type strain sequencing project: providing services to taxonomists for standard genome sequencing and annotation.</title>
        <authorList>
            <consortium name="The Broad Institute Genomics Platform"/>
            <consortium name="The Broad Institute Genome Sequencing Center for Infectious Disease"/>
            <person name="Wu L."/>
            <person name="Ma J."/>
        </authorList>
    </citation>
    <scope>NUCLEOTIDE SEQUENCE [LARGE SCALE GENOMIC DNA]</scope>
    <source>
        <strain evidence="2">CCUG 53519</strain>
    </source>
</reference>
<organism evidence="1 2">
    <name type="scientific">Paenibacillus provencensis</name>
    <dbReference type="NCBI Taxonomy" id="441151"/>
    <lineage>
        <taxon>Bacteria</taxon>
        <taxon>Bacillati</taxon>
        <taxon>Bacillota</taxon>
        <taxon>Bacilli</taxon>
        <taxon>Bacillales</taxon>
        <taxon>Paenibacillaceae</taxon>
        <taxon>Paenibacillus</taxon>
    </lineage>
</organism>
<comment type="caution">
    <text evidence="1">The sequence shown here is derived from an EMBL/GenBank/DDBJ whole genome shotgun (WGS) entry which is preliminary data.</text>
</comment>
<proteinExistence type="predicted"/>
<dbReference type="RefSeq" id="WP_379293828.1">
    <property type="nucleotide sequence ID" value="NZ_JBHTKX010000004.1"/>
</dbReference>